<evidence type="ECO:0000256" key="3">
    <source>
        <dbReference type="ARBA" id="ARBA00022679"/>
    </source>
</evidence>
<dbReference type="Gene3D" id="1.25.40.10">
    <property type="entry name" value="Tetratricopeptide repeat domain"/>
    <property type="match status" value="1"/>
</dbReference>
<evidence type="ECO:0000256" key="2">
    <source>
        <dbReference type="ARBA" id="ARBA00012483"/>
    </source>
</evidence>
<keyword evidence="3" id="KW-0808">Transferase</keyword>
<dbReference type="PROSITE" id="PS51698">
    <property type="entry name" value="U_BOX"/>
    <property type="match status" value="1"/>
</dbReference>
<gene>
    <name evidence="8" type="ORF">BSTOLATCC_MIC39768</name>
</gene>
<dbReference type="GO" id="GO:0000209">
    <property type="term" value="P:protein polyubiquitination"/>
    <property type="evidence" value="ECO:0007669"/>
    <property type="project" value="TreeGrafter"/>
</dbReference>
<evidence type="ECO:0000256" key="4">
    <source>
        <dbReference type="ARBA" id="ARBA00022737"/>
    </source>
</evidence>
<dbReference type="GO" id="GO:0043161">
    <property type="term" value="P:proteasome-mediated ubiquitin-dependent protein catabolic process"/>
    <property type="evidence" value="ECO:0007669"/>
    <property type="project" value="TreeGrafter"/>
</dbReference>
<dbReference type="GO" id="GO:0071218">
    <property type="term" value="P:cellular response to misfolded protein"/>
    <property type="evidence" value="ECO:0007669"/>
    <property type="project" value="TreeGrafter"/>
</dbReference>
<reference evidence="8" key="1">
    <citation type="submission" date="2021-09" db="EMBL/GenBank/DDBJ databases">
        <authorList>
            <consortium name="AG Swart"/>
            <person name="Singh M."/>
            <person name="Singh A."/>
            <person name="Seah K."/>
            <person name="Emmerich C."/>
        </authorList>
    </citation>
    <scope>NUCLEOTIDE SEQUENCE</scope>
    <source>
        <strain evidence="8">ATCC30299</strain>
    </source>
</reference>
<comment type="catalytic activity">
    <reaction evidence="1">
        <text>S-ubiquitinyl-[E2 ubiquitin-conjugating enzyme]-L-cysteine + [acceptor protein]-L-lysine = [E2 ubiquitin-conjugating enzyme]-L-cysteine + N(6)-ubiquitinyl-[acceptor protein]-L-lysine.</text>
        <dbReference type="EC" id="2.3.2.27"/>
    </reaction>
</comment>
<dbReference type="Gene3D" id="3.30.40.10">
    <property type="entry name" value="Zinc/RING finger domain, C3HC4 (zinc finger)"/>
    <property type="match status" value="1"/>
</dbReference>
<proteinExistence type="predicted"/>
<dbReference type="PANTHER" id="PTHR46803:SF2">
    <property type="entry name" value="E3 UBIQUITIN-PROTEIN LIGASE CHIP"/>
    <property type="match status" value="1"/>
</dbReference>
<dbReference type="SMART" id="SM00028">
    <property type="entry name" value="TPR"/>
    <property type="match status" value="3"/>
</dbReference>
<dbReference type="AlphaFoldDB" id="A0AAU9JJV5"/>
<dbReference type="Pfam" id="PF13181">
    <property type="entry name" value="TPR_8"/>
    <property type="match status" value="1"/>
</dbReference>
<dbReference type="SUPFAM" id="SSF48452">
    <property type="entry name" value="TPR-like"/>
    <property type="match status" value="1"/>
</dbReference>
<dbReference type="InterPro" id="IPR019734">
    <property type="entry name" value="TPR_rpt"/>
</dbReference>
<dbReference type="EC" id="2.3.2.27" evidence="2"/>
<organism evidence="8 9">
    <name type="scientific">Blepharisma stoltei</name>
    <dbReference type="NCBI Taxonomy" id="1481888"/>
    <lineage>
        <taxon>Eukaryota</taxon>
        <taxon>Sar</taxon>
        <taxon>Alveolata</taxon>
        <taxon>Ciliophora</taxon>
        <taxon>Postciliodesmatophora</taxon>
        <taxon>Heterotrichea</taxon>
        <taxon>Heterotrichida</taxon>
        <taxon>Blepharismidae</taxon>
        <taxon>Blepharisma</taxon>
    </lineage>
</organism>
<dbReference type="PROSITE" id="PS50005">
    <property type="entry name" value="TPR"/>
    <property type="match status" value="1"/>
</dbReference>
<keyword evidence="4" id="KW-0677">Repeat</keyword>
<keyword evidence="5" id="KW-0833">Ubl conjugation pathway</keyword>
<dbReference type="SMART" id="SM00504">
    <property type="entry name" value="Ubox"/>
    <property type="match status" value="1"/>
</dbReference>
<evidence type="ECO:0000256" key="5">
    <source>
        <dbReference type="ARBA" id="ARBA00022786"/>
    </source>
</evidence>
<dbReference type="GO" id="GO:0006515">
    <property type="term" value="P:protein quality control for misfolded or incompletely synthesized proteins"/>
    <property type="evidence" value="ECO:0007669"/>
    <property type="project" value="TreeGrafter"/>
</dbReference>
<dbReference type="GO" id="GO:0051087">
    <property type="term" value="F:protein-folding chaperone binding"/>
    <property type="evidence" value="ECO:0007669"/>
    <property type="project" value="TreeGrafter"/>
</dbReference>
<dbReference type="GO" id="GO:0005737">
    <property type="term" value="C:cytoplasm"/>
    <property type="evidence" value="ECO:0007669"/>
    <property type="project" value="TreeGrafter"/>
</dbReference>
<name>A0AAU9JJV5_9CILI</name>
<evidence type="ECO:0000313" key="9">
    <source>
        <dbReference type="Proteomes" id="UP001162131"/>
    </source>
</evidence>
<sequence length="275" mass="31591">MSVNASSIPKGDSIEKSKQLKERGNYYFSQQNYNDAISCYTQAIKLNSNDSIFYSNRARCYLNLFRYENALEDAQASIQLDSTNIKAHIIAVKSQANLAKFSYDMEKIEIALNQCRAAVLVAKIMGSKDFIKICKELKHKIKALKWCVSIEHHNQQVHELLNYYGRMPALESSLKKYVKYISTPEIPESLNCAITFDLFIDPVTNSTGHSYEREAIQAYMNAGRHYIDPISRQEALWNVLIPNKNMKDAVKYYVKTEFPWARISPTPIESSEINF</sequence>
<accession>A0AAU9JJV5</accession>
<feature type="repeat" description="TPR" evidence="6">
    <location>
        <begin position="17"/>
        <end position="50"/>
    </location>
</feature>
<dbReference type="Pfam" id="PF00515">
    <property type="entry name" value="TPR_1"/>
    <property type="match status" value="1"/>
</dbReference>
<dbReference type="Pfam" id="PF04564">
    <property type="entry name" value="U-box"/>
    <property type="match status" value="1"/>
</dbReference>
<comment type="caution">
    <text evidence="8">The sequence shown here is derived from an EMBL/GenBank/DDBJ whole genome shotgun (WGS) entry which is preliminary data.</text>
</comment>
<dbReference type="GO" id="GO:0045862">
    <property type="term" value="P:positive regulation of proteolysis"/>
    <property type="evidence" value="ECO:0007669"/>
    <property type="project" value="TreeGrafter"/>
</dbReference>
<dbReference type="InterPro" id="IPR003613">
    <property type="entry name" value="Ubox_domain"/>
</dbReference>
<dbReference type="PANTHER" id="PTHR46803">
    <property type="entry name" value="E3 UBIQUITIN-PROTEIN LIGASE CHIP"/>
    <property type="match status" value="1"/>
</dbReference>
<dbReference type="InterPro" id="IPR013083">
    <property type="entry name" value="Znf_RING/FYVE/PHD"/>
</dbReference>
<evidence type="ECO:0000256" key="1">
    <source>
        <dbReference type="ARBA" id="ARBA00000900"/>
    </source>
</evidence>
<keyword evidence="6" id="KW-0802">TPR repeat</keyword>
<evidence type="ECO:0000256" key="6">
    <source>
        <dbReference type="PROSITE-ProRule" id="PRU00339"/>
    </source>
</evidence>
<dbReference type="GO" id="GO:0061630">
    <property type="term" value="F:ubiquitin protein ligase activity"/>
    <property type="evidence" value="ECO:0007669"/>
    <property type="project" value="UniProtKB-EC"/>
</dbReference>
<dbReference type="InterPro" id="IPR011990">
    <property type="entry name" value="TPR-like_helical_dom_sf"/>
</dbReference>
<dbReference type="SUPFAM" id="SSF57850">
    <property type="entry name" value="RING/U-box"/>
    <property type="match status" value="1"/>
</dbReference>
<evidence type="ECO:0000259" key="7">
    <source>
        <dbReference type="PROSITE" id="PS51698"/>
    </source>
</evidence>
<dbReference type="Proteomes" id="UP001162131">
    <property type="component" value="Unassembled WGS sequence"/>
</dbReference>
<protein>
    <recommendedName>
        <fullName evidence="2">RING-type E3 ubiquitin transferase</fullName>
        <ecNumber evidence="2">2.3.2.27</ecNumber>
    </recommendedName>
</protein>
<feature type="domain" description="U-box" evidence="7">
    <location>
        <begin position="185"/>
        <end position="260"/>
    </location>
</feature>
<keyword evidence="9" id="KW-1185">Reference proteome</keyword>
<evidence type="ECO:0000313" key="8">
    <source>
        <dbReference type="EMBL" id="CAG9325988.1"/>
    </source>
</evidence>
<dbReference type="EMBL" id="CAJZBQ010000039">
    <property type="protein sequence ID" value="CAG9325988.1"/>
    <property type="molecule type" value="Genomic_DNA"/>
</dbReference>